<organism evidence="2 3">
    <name type="scientific">Mycena venus</name>
    <dbReference type="NCBI Taxonomy" id="2733690"/>
    <lineage>
        <taxon>Eukaryota</taxon>
        <taxon>Fungi</taxon>
        <taxon>Dikarya</taxon>
        <taxon>Basidiomycota</taxon>
        <taxon>Agaricomycotina</taxon>
        <taxon>Agaricomycetes</taxon>
        <taxon>Agaricomycetidae</taxon>
        <taxon>Agaricales</taxon>
        <taxon>Marasmiineae</taxon>
        <taxon>Mycenaceae</taxon>
        <taxon>Mycena</taxon>
    </lineage>
</organism>
<keyword evidence="3" id="KW-1185">Reference proteome</keyword>
<dbReference type="EMBL" id="JACAZI010000004">
    <property type="protein sequence ID" value="KAF7362898.1"/>
    <property type="molecule type" value="Genomic_DNA"/>
</dbReference>
<feature type="domain" description="F-box" evidence="1">
    <location>
        <begin position="28"/>
        <end position="59"/>
    </location>
</feature>
<dbReference type="InterPro" id="IPR032675">
    <property type="entry name" value="LRR_dom_sf"/>
</dbReference>
<dbReference type="AlphaFoldDB" id="A0A8H6YKJ1"/>
<accession>A0A8H6YKJ1</accession>
<name>A0A8H6YKJ1_9AGAR</name>
<dbReference type="InterPro" id="IPR001810">
    <property type="entry name" value="F-box_dom"/>
</dbReference>
<dbReference type="InterPro" id="IPR036047">
    <property type="entry name" value="F-box-like_dom_sf"/>
</dbReference>
<gene>
    <name evidence="2" type="ORF">MVEN_00640400</name>
</gene>
<dbReference type="Gene3D" id="3.80.10.10">
    <property type="entry name" value="Ribonuclease Inhibitor"/>
    <property type="match status" value="1"/>
</dbReference>
<evidence type="ECO:0000313" key="2">
    <source>
        <dbReference type="EMBL" id="KAF7362898.1"/>
    </source>
</evidence>
<sequence>MAFSLISRSLARIRPKRLLPNSPRALPLPVELWDIVLDLLTNDDLLQTGCVCRAWNELSLTIYMRRHNVTASTTSINIPSFFLQALHIACAVPQIDTLRCTFPCYGVLRRMRSLRAVVSKCSHLTTLSIDWGHDPFKAHYGVKCSPEVLVAIFRNILRIMAKRTHGPVIVVANETILRFEVDDIPRWPLITRAAPAMYHGVGPVLLQSTKAESFYLNRLEEVTVRSIRDGSDPLERFTLITFPTTSLNLRPTEKLTVADLSAILPHITLPWLYSLYIKTNAIDPVALSEFRDRHTRLRDVESASP</sequence>
<protein>
    <recommendedName>
        <fullName evidence="1">F-box domain-containing protein</fullName>
    </recommendedName>
</protein>
<reference evidence="2" key="1">
    <citation type="submission" date="2020-05" db="EMBL/GenBank/DDBJ databases">
        <title>Mycena genomes resolve the evolution of fungal bioluminescence.</title>
        <authorList>
            <person name="Tsai I.J."/>
        </authorList>
    </citation>
    <scope>NUCLEOTIDE SEQUENCE</scope>
    <source>
        <strain evidence="2">CCC161011</strain>
    </source>
</reference>
<dbReference type="OrthoDB" id="3019010at2759"/>
<evidence type="ECO:0000259" key="1">
    <source>
        <dbReference type="Pfam" id="PF00646"/>
    </source>
</evidence>
<proteinExistence type="predicted"/>
<dbReference type="SUPFAM" id="SSF81383">
    <property type="entry name" value="F-box domain"/>
    <property type="match status" value="1"/>
</dbReference>
<comment type="caution">
    <text evidence="2">The sequence shown here is derived from an EMBL/GenBank/DDBJ whole genome shotgun (WGS) entry which is preliminary data.</text>
</comment>
<dbReference type="Proteomes" id="UP000620124">
    <property type="component" value="Unassembled WGS sequence"/>
</dbReference>
<evidence type="ECO:0000313" key="3">
    <source>
        <dbReference type="Proteomes" id="UP000620124"/>
    </source>
</evidence>
<dbReference type="Pfam" id="PF00646">
    <property type="entry name" value="F-box"/>
    <property type="match status" value="1"/>
</dbReference>